<keyword evidence="3" id="KW-1185">Reference proteome</keyword>
<dbReference type="InterPro" id="IPR051181">
    <property type="entry name" value="CAF1_poly(A)_ribonucleases"/>
</dbReference>
<evidence type="ECO:0000313" key="2">
    <source>
        <dbReference type="EMBL" id="KAK6184483.1"/>
    </source>
</evidence>
<dbReference type="Proteomes" id="UP001347796">
    <property type="component" value="Unassembled WGS sequence"/>
</dbReference>
<dbReference type="InterPro" id="IPR036397">
    <property type="entry name" value="RNaseH_sf"/>
</dbReference>
<name>A0AAN8PUA9_PATCE</name>
<dbReference type="SUPFAM" id="SSF53098">
    <property type="entry name" value="Ribonuclease H-like"/>
    <property type="match status" value="1"/>
</dbReference>
<dbReference type="GO" id="GO:0005634">
    <property type="term" value="C:nucleus"/>
    <property type="evidence" value="ECO:0007669"/>
    <property type="project" value="TreeGrafter"/>
</dbReference>
<dbReference type="GO" id="GO:1990431">
    <property type="term" value="P:priRNA 3'-end processing"/>
    <property type="evidence" value="ECO:0007669"/>
    <property type="project" value="TreeGrafter"/>
</dbReference>
<dbReference type="PANTHER" id="PTHR15092:SF22">
    <property type="entry name" value="POLY(A)-SPECIFIC RIBONUCLEASE PNLDC1"/>
    <property type="match status" value="1"/>
</dbReference>
<dbReference type="InterPro" id="IPR012337">
    <property type="entry name" value="RNaseH-like_sf"/>
</dbReference>
<dbReference type="GO" id="GO:0005783">
    <property type="term" value="C:endoplasmic reticulum"/>
    <property type="evidence" value="ECO:0007669"/>
    <property type="project" value="TreeGrafter"/>
</dbReference>
<dbReference type="InterPro" id="IPR006941">
    <property type="entry name" value="RNase_CAF1"/>
</dbReference>
<gene>
    <name evidence="2" type="ORF">SNE40_006951</name>
</gene>
<comment type="similarity">
    <text evidence="1">Belongs to the CAF1 family.</text>
</comment>
<proteinExistence type="inferred from homology"/>
<protein>
    <submittedName>
        <fullName evidence="2">Uncharacterized protein</fullName>
    </submittedName>
</protein>
<dbReference type="GO" id="GO:1990432">
    <property type="term" value="P:siRNA 3'-end processing"/>
    <property type="evidence" value="ECO:0007669"/>
    <property type="project" value="TreeGrafter"/>
</dbReference>
<dbReference type="GO" id="GO:0000175">
    <property type="term" value="F:3'-5'-RNA exonuclease activity"/>
    <property type="evidence" value="ECO:0007669"/>
    <property type="project" value="TreeGrafter"/>
</dbReference>
<reference evidence="2 3" key="1">
    <citation type="submission" date="2024-01" db="EMBL/GenBank/DDBJ databases">
        <title>The genome of the rayed Mediterranean limpet Patella caerulea (Linnaeus, 1758).</title>
        <authorList>
            <person name="Anh-Thu Weber A."/>
            <person name="Halstead-Nussloch G."/>
        </authorList>
    </citation>
    <scope>NUCLEOTIDE SEQUENCE [LARGE SCALE GENOMIC DNA]</scope>
    <source>
        <strain evidence="2">AATW-2023a</strain>
        <tissue evidence="2">Whole specimen</tissue>
    </source>
</reference>
<organism evidence="2 3">
    <name type="scientific">Patella caerulea</name>
    <name type="common">Rayed Mediterranean limpet</name>
    <dbReference type="NCBI Taxonomy" id="87958"/>
    <lineage>
        <taxon>Eukaryota</taxon>
        <taxon>Metazoa</taxon>
        <taxon>Spiralia</taxon>
        <taxon>Lophotrochozoa</taxon>
        <taxon>Mollusca</taxon>
        <taxon>Gastropoda</taxon>
        <taxon>Patellogastropoda</taxon>
        <taxon>Patelloidea</taxon>
        <taxon>Patellidae</taxon>
        <taxon>Patella</taxon>
    </lineage>
</organism>
<sequence length="380" mass="44248">MCEVIKSNFEALFPFIEKAIKQCEFVALDTEFTGLQLDESCKPSLFDTSEDRYLKLRRSFTHFTISQIGLSAFVNINENKYEAHTFNFYLFPHAFGSSDVRFTIQASSFSFLTKHNFDFNKFVYEGVPYLNMEEELKLKEDLSRKTMFSGLEREVDEEEIQCICSEIAEWFVRSKKHETYKVENNSDTNKINAYLLHTEIRKRFPDVWTYSDEADNIIVEHVTASQRSELEDLDLDTRKHEEQKLVQTMLGFTRVFRLLQDFQKPVVGHNMLSDLMLVYDKFYKPLPEKFSDFKKELCTVLPRIYDTKHMAVSAKKALAGHVAVDKTSLKKIYQMFNSKEVSEAVLFSPCIEHAASFNLYKDVELPHEAGYDAFMCGSGK</sequence>
<dbReference type="GO" id="GO:0003723">
    <property type="term" value="F:RNA binding"/>
    <property type="evidence" value="ECO:0007669"/>
    <property type="project" value="TreeGrafter"/>
</dbReference>
<dbReference type="EMBL" id="JAZGQO010000006">
    <property type="protein sequence ID" value="KAK6184483.1"/>
    <property type="molecule type" value="Genomic_DNA"/>
</dbReference>
<evidence type="ECO:0000313" key="3">
    <source>
        <dbReference type="Proteomes" id="UP001347796"/>
    </source>
</evidence>
<evidence type="ECO:0000256" key="1">
    <source>
        <dbReference type="ARBA" id="ARBA00008372"/>
    </source>
</evidence>
<dbReference type="GO" id="GO:0000289">
    <property type="term" value="P:nuclear-transcribed mRNA poly(A) tail shortening"/>
    <property type="evidence" value="ECO:0007669"/>
    <property type="project" value="TreeGrafter"/>
</dbReference>
<comment type="caution">
    <text evidence="2">The sequence shown here is derived from an EMBL/GenBank/DDBJ whole genome shotgun (WGS) entry which is preliminary data.</text>
</comment>
<dbReference type="Pfam" id="PF04857">
    <property type="entry name" value="CAF1"/>
    <property type="match status" value="1"/>
</dbReference>
<accession>A0AAN8PUA9</accession>
<dbReference type="PANTHER" id="PTHR15092">
    <property type="entry name" value="POLY A -SPECIFIC RIBONUCLEASE/TARGET OF EGR1, MEMBER 1"/>
    <property type="match status" value="1"/>
</dbReference>
<dbReference type="AlphaFoldDB" id="A0AAN8PUA9"/>
<dbReference type="Gene3D" id="3.30.420.10">
    <property type="entry name" value="Ribonuclease H-like superfamily/Ribonuclease H"/>
    <property type="match status" value="2"/>
</dbReference>